<feature type="signal peptide" evidence="1">
    <location>
        <begin position="1"/>
        <end position="20"/>
    </location>
</feature>
<dbReference type="OrthoDB" id="10652275at2759"/>
<dbReference type="HOGENOM" id="CLU_1742622_0_0_1"/>
<dbReference type="CTD" id="20239734"/>
<evidence type="ECO:0000256" key="1">
    <source>
        <dbReference type="SAM" id="SignalP"/>
    </source>
</evidence>
<dbReference type="KEGG" id="lgi:LOTGIDRAFT_164411"/>
<dbReference type="RefSeq" id="XP_009059182.1">
    <property type="nucleotide sequence ID" value="XM_009060934.1"/>
</dbReference>
<organism evidence="2 3">
    <name type="scientific">Lottia gigantea</name>
    <name type="common">Giant owl limpet</name>
    <dbReference type="NCBI Taxonomy" id="225164"/>
    <lineage>
        <taxon>Eukaryota</taxon>
        <taxon>Metazoa</taxon>
        <taxon>Spiralia</taxon>
        <taxon>Lophotrochozoa</taxon>
        <taxon>Mollusca</taxon>
        <taxon>Gastropoda</taxon>
        <taxon>Patellogastropoda</taxon>
        <taxon>Lottioidea</taxon>
        <taxon>Lottiidae</taxon>
        <taxon>Lottia</taxon>
    </lineage>
</organism>
<reference evidence="2 3" key="1">
    <citation type="journal article" date="2013" name="Nature">
        <title>Insights into bilaterian evolution from three spiralian genomes.</title>
        <authorList>
            <person name="Simakov O."/>
            <person name="Marletaz F."/>
            <person name="Cho S.J."/>
            <person name="Edsinger-Gonzales E."/>
            <person name="Havlak P."/>
            <person name="Hellsten U."/>
            <person name="Kuo D.H."/>
            <person name="Larsson T."/>
            <person name="Lv J."/>
            <person name="Arendt D."/>
            <person name="Savage R."/>
            <person name="Osoegawa K."/>
            <person name="de Jong P."/>
            <person name="Grimwood J."/>
            <person name="Chapman J.A."/>
            <person name="Shapiro H."/>
            <person name="Aerts A."/>
            <person name="Otillar R.P."/>
            <person name="Terry A.Y."/>
            <person name="Boore J.L."/>
            <person name="Grigoriev I.V."/>
            <person name="Lindberg D.R."/>
            <person name="Seaver E.C."/>
            <person name="Weisblat D.A."/>
            <person name="Putnam N.H."/>
            <person name="Rokhsar D.S."/>
        </authorList>
    </citation>
    <scope>NUCLEOTIDE SEQUENCE [LARGE SCALE GENOMIC DNA]</scope>
</reference>
<accession>V4A9X8</accession>
<protein>
    <submittedName>
        <fullName evidence="2">Uncharacterized protein</fullName>
    </submittedName>
</protein>
<evidence type="ECO:0000313" key="3">
    <source>
        <dbReference type="Proteomes" id="UP000030746"/>
    </source>
</evidence>
<dbReference type="AlphaFoldDB" id="V4A9X8"/>
<gene>
    <name evidence="2" type="ORF">LOTGIDRAFT_164411</name>
</gene>
<keyword evidence="1" id="KW-0732">Signal</keyword>
<proteinExistence type="predicted"/>
<dbReference type="EMBL" id="KB202481">
    <property type="protein sequence ID" value="ESO90106.1"/>
    <property type="molecule type" value="Genomic_DNA"/>
</dbReference>
<dbReference type="Proteomes" id="UP000030746">
    <property type="component" value="Unassembled WGS sequence"/>
</dbReference>
<name>V4A9X8_LOTGI</name>
<feature type="chain" id="PRO_5004716983" evidence="1">
    <location>
        <begin position="21"/>
        <end position="150"/>
    </location>
</feature>
<keyword evidence="3" id="KW-1185">Reference proteome</keyword>
<sequence length="150" mass="16911">MFCFAGYLLLLTSISTCVAGARIGSLDHVMITTEPEGHSETHTLVSPQYFRVEDPILDELTDTLKGYEEYPEMPYLPIEETEETVPIELPDLSELPDNLSELPLEQIPEEIEEDITSVCETKACMDLMAKFASWKESRHEESKPGSGRWG</sequence>
<evidence type="ECO:0000313" key="2">
    <source>
        <dbReference type="EMBL" id="ESO90106.1"/>
    </source>
</evidence>
<dbReference type="GeneID" id="20239734"/>